<dbReference type="GeneID" id="115466234"/>
<evidence type="ECO:0000313" key="3">
    <source>
        <dbReference type="RefSeq" id="XP_030053223.1"/>
    </source>
</evidence>
<proteinExistence type="predicted"/>
<dbReference type="Proteomes" id="UP000515156">
    <property type="component" value="Chromosome 3"/>
</dbReference>
<dbReference type="AlphaFoldDB" id="A0A6P7XL35"/>
<name>A0A6P7XL35_9AMPH</name>
<dbReference type="SUPFAM" id="SSF50814">
    <property type="entry name" value="Lipocalins"/>
    <property type="match status" value="1"/>
</dbReference>
<gene>
    <name evidence="3" type="primary">LOC115466234</name>
</gene>
<evidence type="ECO:0000256" key="1">
    <source>
        <dbReference type="SAM" id="SignalP"/>
    </source>
</evidence>
<dbReference type="OrthoDB" id="9907110at2759"/>
<protein>
    <submittedName>
        <fullName evidence="3">Uncharacterized protein LOC115466234 isoform X1</fullName>
    </submittedName>
</protein>
<keyword evidence="2" id="KW-1185">Reference proteome</keyword>
<feature type="chain" id="PRO_5028228904" evidence="1">
    <location>
        <begin position="20"/>
        <end position="348"/>
    </location>
</feature>
<dbReference type="InParanoid" id="A0A6P7XL35"/>
<accession>A0A6P7XL35</accession>
<feature type="signal peptide" evidence="1">
    <location>
        <begin position="1"/>
        <end position="19"/>
    </location>
</feature>
<reference evidence="3" key="1">
    <citation type="submission" date="2025-08" db="UniProtKB">
        <authorList>
            <consortium name="RefSeq"/>
        </authorList>
    </citation>
    <scope>IDENTIFICATION</scope>
</reference>
<dbReference type="KEGG" id="muo:115466234"/>
<dbReference type="InterPro" id="IPR012674">
    <property type="entry name" value="Calycin"/>
</dbReference>
<keyword evidence="1" id="KW-0732">Signal</keyword>
<organism evidence="2 3">
    <name type="scientific">Microcaecilia unicolor</name>
    <dbReference type="NCBI Taxonomy" id="1415580"/>
    <lineage>
        <taxon>Eukaryota</taxon>
        <taxon>Metazoa</taxon>
        <taxon>Chordata</taxon>
        <taxon>Craniata</taxon>
        <taxon>Vertebrata</taxon>
        <taxon>Euteleostomi</taxon>
        <taxon>Amphibia</taxon>
        <taxon>Gymnophiona</taxon>
        <taxon>Siphonopidae</taxon>
        <taxon>Microcaecilia</taxon>
    </lineage>
</organism>
<sequence length="348" mass="39556">MAVSSLALLLLLSLASVYSNPLKYADTQGIKYSPVNLTEVTGEWNVMALASNHTNAFYMDTQYLEGMINITVQKNRMAISLPFRFFVYIQDEVEVSKNHDGVTFTGTAQDTVKRISEDCITVNLPAFERMFLTCRSHRVPKSVIKDFACLVACQNDTFMNASVNPRDDDVFHCGTVFQRDPLEDISKVNKSRFHHLWQCVPQISGRWRPVARASKEPRSKATKVDHVDGWIEFTVHSGENVTVTTSPKTTDLGEIEDDTYIVKNKELSLKIVKEIFSSIVVYQTPPDQLLLYTFKYGEEIFDNNLFLLTRSGTVQDTEKEMFKTRALCKNFPHIYGIPADQPTDHKNS</sequence>
<dbReference type="Gene3D" id="2.40.128.20">
    <property type="match status" value="1"/>
</dbReference>
<dbReference type="RefSeq" id="XP_030053223.1">
    <property type="nucleotide sequence ID" value="XM_030197363.1"/>
</dbReference>
<evidence type="ECO:0000313" key="2">
    <source>
        <dbReference type="Proteomes" id="UP000515156"/>
    </source>
</evidence>